<dbReference type="Pfam" id="PF04977">
    <property type="entry name" value="DivIC"/>
    <property type="match status" value="1"/>
</dbReference>
<evidence type="ECO:0000256" key="4">
    <source>
        <dbReference type="ARBA" id="ARBA00022989"/>
    </source>
</evidence>
<dbReference type="InterPro" id="IPR007060">
    <property type="entry name" value="FtsL/DivIC"/>
</dbReference>
<dbReference type="Proteomes" id="UP001500339">
    <property type="component" value="Unassembled WGS sequence"/>
</dbReference>
<reference evidence="9" key="1">
    <citation type="journal article" date="2019" name="Int. J. Syst. Evol. Microbiol.">
        <title>The Global Catalogue of Microorganisms (GCM) 10K type strain sequencing project: providing services to taxonomists for standard genome sequencing and annotation.</title>
        <authorList>
            <consortium name="The Broad Institute Genomics Platform"/>
            <consortium name="The Broad Institute Genome Sequencing Center for Infectious Disease"/>
            <person name="Wu L."/>
            <person name="Ma J."/>
        </authorList>
    </citation>
    <scope>NUCLEOTIDE SEQUENCE [LARGE SCALE GENOMIC DNA]</scope>
    <source>
        <strain evidence="9">JCM 1405</strain>
    </source>
</reference>
<feature type="coiled-coil region" evidence="7">
    <location>
        <begin position="30"/>
        <end position="64"/>
    </location>
</feature>
<keyword evidence="5" id="KW-0472">Membrane</keyword>
<dbReference type="PANTHER" id="PTHR37485:SF1">
    <property type="entry name" value="CELL DIVISION PROTEIN FTSB"/>
    <property type="match status" value="1"/>
</dbReference>
<dbReference type="PANTHER" id="PTHR37485">
    <property type="entry name" value="CELL DIVISION PROTEIN FTSB"/>
    <property type="match status" value="1"/>
</dbReference>
<sequence length="91" mass="10616">MKKRSKLNNLLFCVIIVYICFVFGKQQITIKNIKSQIDEKNLEVEKLKEKNKTLQEEVDMSKSDSYIEKLAREKLNLIKPGENAVINNTDK</sequence>
<keyword evidence="2" id="KW-0132">Cell division</keyword>
<evidence type="ECO:0000256" key="1">
    <source>
        <dbReference type="ARBA" id="ARBA00022475"/>
    </source>
</evidence>
<keyword evidence="6" id="KW-0131">Cell cycle</keyword>
<keyword evidence="7" id="KW-0175">Coiled coil</keyword>
<dbReference type="EMBL" id="BAAACF010000002">
    <property type="protein sequence ID" value="GAA0726012.1"/>
    <property type="molecule type" value="Genomic_DNA"/>
</dbReference>
<evidence type="ECO:0000256" key="2">
    <source>
        <dbReference type="ARBA" id="ARBA00022618"/>
    </source>
</evidence>
<organism evidence="8 9">
    <name type="scientific">Clostridium malenominatum</name>
    <dbReference type="NCBI Taxonomy" id="1539"/>
    <lineage>
        <taxon>Bacteria</taxon>
        <taxon>Bacillati</taxon>
        <taxon>Bacillota</taxon>
        <taxon>Clostridia</taxon>
        <taxon>Eubacteriales</taxon>
        <taxon>Clostridiaceae</taxon>
        <taxon>Clostridium</taxon>
    </lineage>
</organism>
<dbReference type="RefSeq" id="WP_343769689.1">
    <property type="nucleotide sequence ID" value="NZ_BAAACF010000002.1"/>
</dbReference>
<comment type="caution">
    <text evidence="8">The sequence shown here is derived from an EMBL/GenBank/DDBJ whole genome shotgun (WGS) entry which is preliminary data.</text>
</comment>
<evidence type="ECO:0000256" key="7">
    <source>
        <dbReference type="SAM" id="Coils"/>
    </source>
</evidence>
<evidence type="ECO:0000313" key="9">
    <source>
        <dbReference type="Proteomes" id="UP001500339"/>
    </source>
</evidence>
<gene>
    <name evidence="8" type="ORF">GCM10008905_22080</name>
</gene>
<evidence type="ECO:0000256" key="6">
    <source>
        <dbReference type="ARBA" id="ARBA00023306"/>
    </source>
</evidence>
<name>A0ABP3U960_9CLOT</name>
<proteinExistence type="predicted"/>
<dbReference type="InterPro" id="IPR023081">
    <property type="entry name" value="Cell_div_FtsB"/>
</dbReference>
<accession>A0ABP3U960</accession>
<protein>
    <submittedName>
        <fullName evidence="8">Septum formation initiator family protein</fullName>
    </submittedName>
</protein>
<keyword evidence="1" id="KW-1003">Cell membrane</keyword>
<evidence type="ECO:0000256" key="5">
    <source>
        <dbReference type="ARBA" id="ARBA00023136"/>
    </source>
</evidence>
<evidence type="ECO:0000256" key="3">
    <source>
        <dbReference type="ARBA" id="ARBA00022692"/>
    </source>
</evidence>
<keyword evidence="3" id="KW-0812">Transmembrane</keyword>
<evidence type="ECO:0000313" key="8">
    <source>
        <dbReference type="EMBL" id="GAA0726012.1"/>
    </source>
</evidence>
<keyword evidence="9" id="KW-1185">Reference proteome</keyword>
<keyword evidence="4" id="KW-1133">Transmembrane helix</keyword>